<accession>A0AAV7T8D8</accession>
<dbReference type="EMBL" id="JANPWB010000007">
    <property type="protein sequence ID" value="KAJ1172693.1"/>
    <property type="molecule type" value="Genomic_DNA"/>
</dbReference>
<protein>
    <submittedName>
        <fullName evidence="2">Uncharacterized protein</fullName>
    </submittedName>
</protein>
<proteinExistence type="predicted"/>
<dbReference type="AlphaFoldDB" id="A0AAV7T8D8"/>
<gene>
    <name evidence="2" type="ORF">NDU88_004537</name>
</gene>
<evidence type="ECO:0000313" key="2">
    <source>
        <dbReference type="EMBL" id="KAJ1172693.1"/>
    </source>
</evidence>
<comment type="caution">
    <text evidence="2">The sequence shown here is derived from an EMBL/GenBank/DDBJ whole genome shotgun (WGS) entry which is preliminary data.</text>
</comment>
<name>A0AAV7T8D8_PLEWA</name>
<reference evidence="2" key="1">
    <citation type="journal article" date="2022" name="bioRxiv">
        <title>Sequencing and chromosome-scale assembly of the giantPleurodeles waltlgenome.</title>
        <authorList>
            <person name="Brown T."/>
            <person name="Elewa A."/>
            <person name="Iarovenko S."/>
            <person name="Subramanian E."/>
            <person name="Araus A.J."/>
            <person name="Petzold A."/>
            <person name="Susuki M."/>
            <person name="Suzuki K.-i.T."/>
            <person name="Hayashi T."/>
            <person name="Toyoda A."/>
            <person name="Oliveira C."/>
            <person name="Osipova E."/>
            <person name="Leigh N.D."/>
            <person name="Simon A."/>
            <person name="Yun M.H."/>
        </authorList>
    </citation>
    <scope>NUCLEOTIDE SEQUENCE</scope>
    <source>
        <strain evidence="2">20211129_DDA</strain>
        <tissue evidence="2">Liver</tissue>
    </source>
</reference>
<feature type="compositionally biased region" description="Basic and acidic residues" evidence="1">
    <location>
        <begin position="57"/>
        <end position="74"/>
    </location>
</feature>
<evidence type="ECO:0000313" key="3">
    <source>
        <dbReference type="Proteomes" id="UP001066276"/>
    </source>
</evidence>
<evidence type="ECO:0000256" key="1">
    <source>
        <dbReference type="SAM" id="MobiDB-lite"/>
    </source>
</evidence>
<keyword evidence="3" id="KW-1185">Reference proteome</keyword>
<organism evidence="2 3">
    <name type="scientific">Pleurodeles waltl</name>
    <name type="common">Iberian ribbed newt</name>
    <dbReference type="NCBI Taxonomy" id="8319"/>
    <lineage>
        <taxon>Eukaryota</taxon>
        <taxon>Metazoa</taxon>
        <taxon>Chordata</taxon>
        <taxon>Craniata</taxon>
        <taxon>Vertebrata</taxon>
        <taxon>Euteleostomi</taxon>
        <taxon>Amphibia</taxon>
        <taxon>Batrachia</taxon>
        <taxon>Caudata</taxon>
        <taxon>Salamandroidea</taxon>
        <taxon>Salamandridae</taxon>
        <taxon>Pleurodelinae</taxon>
        <taxon>Pleurodeles</taxon>
    </lineage>
</organism>
<dbReference type="Proteomes" id="UP001066276">
    <property type="component" value="Chromosome 4_1"/>
</dbReference>
<feature type="region of interest" description="Disordered" evidence="1">
    <location>
        <begin position="11"/>
        <end position="90"/>
    </location>
</feature>
<sequence>MPWGYVCRRLWPKGTSGASFSDPEALDPAPRNAKTLDGVGPFKAPEDEEQGTPPPPQDKKKTDEPTATLEEEKSTQQPSLRPGGQEAAGC</sequence>